<dbReference type="OrthoDB" id="422206at2759"/>
<organism evidence="6 7">
    <name type="scientific">Obba rivulosa</name>
    <dbReference type="NCBI Taxonomy" id="1052685"/>
    <lineage>
        <taxon>Eukaryota</taxon>
        <taxon>Fungi</taxon>
        <taxon>Dikarya</taxon>
        <taxon>Basidiomycota</taxon>
        <taxon>Agaricomycotina</taxon>
        <taxon>Agaricomycetes</taxon>
        <taxon>Polyporales</taxon>
        <taxon>Gelatoporiaceae</taxon>
        <taxon>Obba</taxon>
    </lineage>
</organism>
<keyword evidence="4 5" id="KW-0472">Membrane</keyword>
<feature type="transmembrane region" description="Helical" evidence="5">
    <location>
        <begin position="277"/>
        <end position="299"/>
    </location>
</feature>
<dbReference type="Gene3D" id="1.20.1250.20">
    <property type="entry name" value="MFS general substrate transporter like domains"/>
    <property type="match status" value="2"/>
</dbReference>
<keyword evidence="7" id="KW-1185">Reference proteome</keyword>
<feature type="transmembrane region" description="Helical" evidence="5">
    <location>
        <begin position="26"/>
        <end position="46"/>
    </location>
</feature>
<dbReference type="Proteomes" id="UP000250043">
    <property type="component" value="Unassembled WGS sequence"/>
</dbReference>
<dbReference type="InterPro" id="IPR049680">
    <property type="entry name" value="FLVCR1-2_SLC49-like"/>
</dbReference>
<name>A0A8E2AQT3_9APHY</name>
<dbReference type="InterPro" id="IPR011701">
    <property type="entry name" value="MFS"/>
</dbReference>
<evidence type="ECO:0000256" key="4">
    <source>
        <dbReference type="ARBA" id="ARBA00023136"/>
    </source>
</evidence>
<keyword evidence="3 5" id="KW-1133">Transmembrane helix</keyword>
<dbReference type="EMBL" id="KV722439">
    <property type="protein sequence ID" value="OCH88926.1"/>
    <property type="molecule type" value="Genomic_DNA"/>
</dbReference>
<dbReference type="PANTHER" id="PTHR10924:SF6">
    <property type="entry name" value="SOLUTE CARRIER FAMILY 49 MEMBER A3"/>
    <property type="match status" value="1"/>
</dbReference>
<evidence type="ECO:0000256" key="2">
    <source>
        <dbReference type="ARBA" id="ARBA00022692"/>
    </source>
</evidence>
<protein>
    <submittedName>
        <fullName evidence="6">MFS general substrate transporter</fullName>
    </submittedName>
</protein>
<evidence type="ECO:0000256" key="3">
    <source>
        <dbReference type="ARBA" id="ARBA00022989"/>
    </source>
</evidence>
<reference evidence="6 7" key="1">
    <citation type="submission" date="2016-07" db="EMBL/GenBank/DDBJ databases">
        <title>Draft genome of the white-rot fungus Obba rivulosa 3A-2.</title>
        <authorList>
            <consortium name="DOE Joint Genome Institute"/>
            <person name="Miettinen O."/>
            <person name="Riley R."/>
            <person name="Acob R."/>
            <person name="Barry K."/>
            <person name="Cullen D."/>
            <person name="De Vries R."/>
            <person name="Hainaut M."/>
            <person name="Hatakka A."/>
            <person name="Henrissat B."/>
            <person name="Hilden K."/>
            <person name="Kuo R."/>
            <person name="Labutti K."/>
            <person name="Lipzen A."/>
            <person name="Makela M.R."/>
            <person name="Sandor L."/>
            <person name="Spatafora J.W."/>
            <person name="Grigoriev I.V."/>
            <person name="Hibbett D.S."/>
        </authorList>
    </citation>
    <scope>NUCLEOTIDE SEQUENCE [LARGE SCALE GENOMIC DNA]</scope>
    <source>
        <strain evidence="6 7">3A-2</strain>
    </source>
</reference>
<evidence type="ECO:0000256" key="5">
    <source>
        <dbReference type="SAM" id="Phobius"/>
    </source>
</evidence>
<feature type="transmembrane region" description="Helical" evidence="5">
    <location>
        <begin position="336"/>
        <end position="357"/>
    </location>
</feature>
<dbReference type="SUPFAM" id="SSF103473">
    <property type="entry name" value="MFS general substrate transporter"/>
    <property type="match status" value="1"/>
</dbReference>
<evidence type="ECO:0000313" key="7">
    <source>
        <dbReference type="Proteomes" id="UP000250043"/>
    </source>
</evidence>
<keyword evidence="2 5" id="KW-0812">Transmembrane</keyword>
<dbReference type="PANTHER" id="PTHR10924">
    <property type="entry name" value="MAJOR FACILITATOR SUPERFAMILY PROTEIN-RELATED"/>
    <property type="match status" value="1"/>
</dbReference>
<evidence type="ECO:0000313" key="6">
    <source>
        <dbReference type="EMBL" id="OCH88926.1"/>
    </source>
</evidence>
<dbReference type="InterPro" id="IPR036259">
    <property type="entry name" value="MFS_trans_sf"/>
</dbReference>
<dbReference type="Pfam" id="PF07690">
    <property type="entry name" value="MFS_1"/>
    <property type="match status" value="1"/>
</dbReference>
<feature type="transmembrane region" description="Helical" evidence="5">
    <location>
        <begin position="212"/>
        <end position="233"/>
    </location>
</feature>
<dbReference type="AlphaFoldDB" id="A0A8E2AQT3"/>
<comment type="subcellular location">
    <subcellularLocation>
        <location evidence="1">Membrane</location>
        <topology evidence="1">Multi-pass membrane protein</topology>
    </subcellularLocation>
</comment>
<gene>
    <name evidence="6" type="ORF">OBBRIDRAFT_54389</name>
</gene>
<feature type="transmembrane region" description="Helical" evidence="5">
    <location>
        <begin position="245"/>
        <end position="265"/>
    </location>
</feature>
<feature type="transmembrane region" description="Helical" evidence="5">
    <location>
        <begin position="377"/>
        <end position="394"/>
    </location>
</feature>
<dbReference type="GO" id="GO:0022857">
    <property type="term" value="F:transmembrane transporter activity"/>
    <property type="evidence" value="ECO:0007669"/>
    <property type="project" value="InterPro"/>
</dbReference>
<evidence type="ECO:0000256" key="1">
    <source>
        <dbReference type="ARBA" id="ARBA00004141"/>
    </source>
</evidence>
<proteinExistence type="predicted"/>
<sequence length="422" mass="45246">MPLSWFGPIANEVADEFGFTLGEVNWLGNSCGVVYIVVSFPLPLLYERFGIRKVCLMGSVLMVVSAWIRYAGTAKSLSTRSSYALIIIAQILIGIAQPMYQVLVPSYSEKWFDLKGRTTATMVMALANPVGNAVGQVASPFIGTPRLSILVLAIISTGMAPIALFVMNAPPTPPTYTGARKNPSYMSLVRAMLGKESPEASTYMTVRQRIDFSIMILNFGILVGVTSSFSLLTNQVLAPYGYSPGTAGLIGATLLLVGLVAAAVTSPLFDRVFTYHLALTSKVLTPLLAGAWLSLIWAVRRDDAGALYGLMAIIGAISLTLLPVAIELACELTRNAVVSSAILWCSTNVFGVMMVLAEGALRAGPDANPPFNMKRALIFQGCFVCVAAACTFLLQGKQTRRENDERGMEALRDDVEMNGGCN</sequence>
<feature type="transmembrane region" description="Helical" evidence="5">
    <location>
        <begin position="305"/>
        <end position="324"/>
    </location>
</feature>
<feature type="transmembrane region" description="Helical" evidence="5">
    <location>
        <begin position="148"/>
        <end position="167"/>
    </location>
</feature>
<accession>A0A8E2AQT3</accession>
<feature type="transmembrane region" description="Helical" evidence="5">
    <location>
        <begin position="82"/>
        <end position="100"/>
    </location>
</feature>
<dbReference type="GO" id="GO:0016020">
    <property type="term" value="C:membrane"/>
    <property type="evidence" value="ECO:0007669"/>
    <property type="project" value="UniProtKB-SubCell"/>
</dbReference>